<dbReference type="KEGG" id="dsc:ABOD76_15775"/>
<proteinExistence type="predicted"/>
<protein>
    <submittedName>
        <fullName evidence="2">DUF4403 family protein</fullName>
    </submittedName>
</protein>
<dbReference type="EMBL" id="CP158299">
    <property type="protein sequence ID" value="XBV84888.1"/>
    <property type="molecule type" value="Genomic_DNA"/>
</dbReference>
<sequence>MRPVPALLRAAALASLLSVGPAGAAPVLPATLSSAVVPLHLPLSALQAAAERQAPTLLSHIDQDQVLLGGLLVVHLAGDVERSGPLVLTPEGSSLRVELPVTARIRATPAGIGAFLARDVAGSAVVTLRLTPHLSADWQLQLPVQADYHWTDPIRLELAQGVNLDVQGLVDPQIRAQLNGIAAQIGAAASAGLDLPGHARQFWTQLAQPWTLPAAQLGAPAYARVVPKGLLVSALNFGPEQLSLTLAASFAATAGLGTPPPSTVPELPPLQTGTPTVQGVHLNLPLSLPYPELSQLATRYAGRQDFPLPLPLRPRLQVRRVTLTPQGQRLQAAVEVRLTALGVPVTATLDVTGTPRLSGTVLTLEGVTVRTRPSGLTQRVLGWLADARVQRLVAQQARADLAPLLTRARQDVQARLPYAPAPGVQLGGALTGLRLQQLTVQPQALLVGVEAAGELSVQVSLR</sequence>
<organism evidence="2">
    <name type="scientific">Deinococcus sonorensis KR-87</name>
    <dbReference type="NCBI Taxonomy" id="694439"/>
    <lineage>
        <taxon>Bacteria</taxon>
        <taxon>Thermotogati</taxon>
        <taxon>Deinococcota</taxon>
        <taxon>Deinococci</taxon>
        <taxon>Deinococcales</taxon>
        <taxon>Deinococcaceae</taxon>
        <taxon>Deinococcus</taxon>
    </lineage>
</organism>
<feature type="signal peptide" evidence="1">
    <location>
        <begin position="1"/>
        <end position="24"/>
    </location>
</feature>
<dbReference type="Pfam" id="PF14356">
    <property type="entry name" value="DUF4403"/>
    <property type="match status" value="1"/>
</dbReference>
<keyword evidence="1" id="KW-0732">Signal</keyword>
<dbReference type="RefSeq" id="WP_350242925.1">
    <property type="nucleotide sequence ID" value="NZ_CP158299.1"/>
</dbReference>
<name>A0AAU7U8T7_9DEIO</name>
<dbReference type="AlphaFoldDB" id="A0AAU7U8T7"/>
<gene>
    <name evidence="2" type="ORF">ABOD76_15775</name>
</gene>
<reference evidence="2" key="1">
    <citation type="submission" date="2024-06" db="EMBL/GenBank/DDBJ databases">
        <title>Draft Genome Sequence of Deinococcus sonorensis Type Strain KR-87, a Biofilm Producing Representative of the Genus Deinococcus.</title>
        <authorList>
            <person name="Boren L.S."/>
            <person name="Grosso R.A."/>
            <person name="Hugenberg-Cox A.N."/>
            <person name="Hill J.T.E."/>
            <person name="Albert C.M."/>
            <person name="Tuohy J.M."/>
        </authorList>
    </citation>
    <scope>NUCLEOTIDE SEQUENCE</scope>
    <source>
        <strain evidence="2">KR-87</strain>
    </source>
</reference>
<feature type="chain" id="PRO_5043907907" evidence="1">
    <location>
        <begin position="25"/>
        <end position="462"/>
    </location>
</feature>
<accession>A0AAU7U8T7</accession>
<evidence type="ECO:0000313" key="2">
    <source>
        <dbReference type="EMBL" id="XBV84888.1"/>
    </source>
</evidence>
<dbReference type="InterPro" id="IPR025515">
    <property type="entry name" value="DUF4403"/>
</dbReference>
<evidence type="ECO:0000256" key="1">
    <source>
        <dbReference type="SAM" id="SignalP"/>
    </source>
</evidence>